<evidence type="ECO:0000313" key="2">
    <source>
        <dbReference type="EMBL" id="MDS1268711.1"/>
    </source>
</evidence>
<accession>A0ABU2H066</accession>
<feature type="domain" description="DUF6879" evidence="1">
    <location>
        <begin position="9"/>
        <end position="171"/>
    </location>
</feature>
<gene>
    <name evidence="2" type="ORF">RIF23_00210</name>
</gene>
<dbReference type="Proteomes" id="UP001250214">
    <property type="component" value="Unassembled WGS sequence"/>
</dbReference>
<evidence type="ECO:0000259" key="1">
    <source>
        <dbReference type="Pfam" id="PF21806"/>
    </source>
</evidence>
<dbReference type="RefSeq" id="WP_310910233.1">
    <property type="nucleotide sequence ID" value="NZ_JAVLVT010000001.1"/>
</dbReference>
<comment type="caution">
    <text evidence="2">The sequence shown here is derived from an EMBL/GenBank/DDBJ whole genome shotgun (WGS) entry which is preliminary data.</text>
</comment>
<dbReference type="EMBL" id="JAVLVT010000001">
    <property type="protein sequence ID" value="MDS1268711.1"/>
    <property type="molecule type" value="Genomic_DNA"/>
</dbReference>
<organism evidence="2 3">
    <name type="scientific">Lipingzhangella rawalii</name>
    <dbReference type="NCBI Taxonomy" id="2055835"/>
    <lineage>
        <taxon>Bacteria</taxon>
        <taxon>Bacillati</taxon>
        <taxon>Actinomycetota</taxon>
        <taxon>Actinomycetes</taxon>
        <taxon>Streptosporangiales</taxon>
        <taxon>Nocardiopsidaceae</taxon>
        <taxon>Lipingzhangella</taxon>
    </lineage>
</organism>
<dbReference type="InterPro" id="IPR049244">
    <property type="entry name" value="DUF6879"/>
</dbReference>
<dbReference type="Pfam" id="PF21806">
    <property type="entry name" value="DUF6879"/>
    <property type="match status" value="1"/>
</dbReference>
<evidence type="ECO:0000313" key="3">
    <source>
        <dbReference type="Proteomes" id="UP001250214"/>
    </source>
</evidence>
<protein>
    <recommendedName>
        <fullName evidence="1">DUF6879 domain-containing protein</fullName>
    </recommendedName>
</protein>
<name>A0ABU2H066_9ACTN</name>
<sequence length="176" mass="20723">MPELIAGAQFEELFRSYRYTAWRLETRSYYGKADEEQPFQEWLAGRDPGLDWFTPWLQMIQEETARGKHMARVRLMNDPPSDYQRWELWGTPYNLGVGEDIRYLPRNHPVVSELPDHDFWIFDCRTVAPLHFDEEGRFLGVTLSEDPTTVLTAVQARDAAWHHALTYTRYLASRAV</sequence>
<keyword evidence="3" id="KW-1185">Reference proteome</keyword>
<proteinExistence type="predicted"/>
<reference evidence="3" key="1">
    <citation type="submission" date="2023-07" db="EMBL/GenBank/DDBJ databases">
        <title>Novel species in the genus Lipingzhangella isolated from Sambhar Salt Lake.</title>
        <authorList>
            <person name="Jiya N."/>
            <person name="Kajale S."/>
            <person name="Sharma A."/>
        </authorList>
    </citation>
    <scope>NUCLEOTIDE SEQUENCE [LARGE SCALE GENOMIC DNA]</scope>
    <source>
        <strain evidence="3">LS1_29</strain>
    </source>
</reference>